<name>A0ABN2M0D0_9ACTN</name>
<evidence type="ECO:0000313" key="3">
    <source>
        <dbReference type="Proteomes" id="UP001500218"/>
    </source>
</evidence>
<feature type="transmembrane region" description="Helical" evidence="1">
    <location>
        <begin position="12"/>
        <end position="32"/>
    </location>
</feature>
<keyword evidence="3" id="KW-1185">Reference proteome</keyword>
<evidence type="ECO:0000256" key="1">
    <source>
        <dbReference type="SAM" id="Phobius"/>
    </source>
</evidence>
<reference evidence="2 3" key="1">
    <citation type="journal article" date="2019" name="Int. J. Syst. Evol. Microbiol.">
        <title>The Global Catalogue of Microorganisms (GCM) 10K type strain sequencing project: providing services to taxonomists for standard genome sequencing and annotation.</title>
        <authorList>
            <consortium name="The Broad Institute Genomics Platform"/>
            <consortium name="The Broad Institute Genome Sequencing Center for Infectious Disease"/>
            <person name="Wu L."/>
            <person name="Ma J."/>
        </authorList>
    </citation>
    <scope>NUCLEOTIDE SEQUENCE [LARGE SCALE GENOMIC DNA]</scope>
    <source>
        <strain evidence="2 3">JCM 13250</strain>
    </source>
</reference>
<keyword evidence="1" id="KW-1133">Transmembrane helix</keyword>
<organism evidence="2 3">
    <name type="scientific">Luedemannella flava</name>
    <dbReference type="NCBI Taxonomy" id="349316"/>
    <lineage>
        <taxon>Bacteria</taxon>
        <taxon>Bacillati</taxon>
        <taxon>Actinomycetota</taxon>
        <taxon>Actinomycetes</taxon>
        <taxon>Micromonosporales</taxon>
        <taxon>Micromonosporaceae</taxon>
        <taxon>Luedemannella</taxon>
    </lineage>
</organism>
<keyword evidence="1" id="KW-0812">Transmembrane</keyword>
<evidence type="ECO:0008006" key="4">
    <source>
        <dbReference type="Google" id="ProtNLM"/>
    </source>
</evidence>
<dbReference type="Proteomes" id="UP001500218">
    <property type="component" value="Unassembled WGS sequence"/>
</dbReference>
<comment type="caution">
    <text evidence="2">The sequence shown here is derived from an EMBL/GenBank/DDBJ whole genome shotgun (WGS) entry which is preliminary data.</text>
</comment>
<gene>
    <name evidence="2" type="ORF">GCM10009682_27910</name>
</gene>
<evidence type="ECO:0000313" key="2">
    <source>
        <dbReference type="EMBL" id="GAA1804677.1"/>
    </source>
</evidence>
<dbReference type="EMBL" id="BAAALT010000076">
    <property type="protein sequence ID" value="GAA1804677.1"/>
    <property type="molecule type" value="Genomic_DNA"/>
</dbReference>
<protein>
    <recommendedName>
        <fullName evidence="4">SHOCT domain-containing protein</fullName>
    </recommendedName>
</protein>
<proteinExistence type="predicted"/>
<sequence length="104" mass="11779">MHSYAPMWPIGGMMVGWLLVTGLIVWAVVTYARPRNDTDNTRVARQILAERYARGEVDTEEYTRRLTTLRSLPTQIELTPVGLNPRLVGPTLGPTDQIRSLTER</sequence>
<accession>A0ABN2M0D0</accession>
<keyword evidence="1" id="KW-0472">Membrane</keyword>